<dbReference type="EMBL" id="MU853229">
    <property type="protein sequence ID" value="KAK4122982.1"/>
    <property type="molecule type" value="Genomic_DNA"/>
</dbReference>
<dbReference type="Proteomes" id="UP001302602">
    <property type="component" value="Unassembled WGS sequence"/>
</dbReference>
<comment type="caution">
    <text evidence="2">The sequence shown here is derived from an EMBL/GenBank/DDBJ whole genome shotgun (WGS) entry which is preliminary data.</text>
</comment>
<feature type="transmembrane region" description="Helical" evidence="1">
    <location>
        <begin position="12"/>
        <end position="32"/>
    </location>
</feature>
<evidence type="ECO:0000313" key="2">
    <source>
        <dbReference type="EMBL" id="KAK4122982.1"/>
    </source>
</evidence>
<feature type="transmembrane region" description="Helical" evidence="1">
    <location>
        <begin position="68"/>
        <end position="87"/>
    </location>
</feature>
<gene>
    <name evidence="2" type="ORF">N657DRAFT_443513</name>
</gene>
<keyword evidence="1" id="KW-1133">Transmembrane helix</keyword>
<dbReference type="GeneID" id="87824169"/>
<name>A0AAN6TYB8_9PEZI</name>
<dbReference type="RefSeq" id="XP_062646753.1">
    <property type="nucleotide sequence ID" value="XM_062787399.1"/>
</dbReference>
<reference evidence="2" key="2">
    <citation type="submission" date="2023-05" db="EMBL/GenBank/DDBJ databases">
        <authorList>
            <consortium name="Lawrence Berkeley National Laboratory"/>
            <person name="Steindorff A."/>
            <person name="Hensen N."/>
            <person name="Bonometti L."/>
            <person name="Westerberg I."/>
            <person name="Brannstrom I.O."/>
            <person name="Guillou S."/>
            <person name="Cros-Aarteil S."/>
            <person name="Calhoun S."/>
            <person name="Haridas S."/>
            <person name="Kuo A."/>
            <person name="Mondo S."/>
            <person name="Pangilinan J."/>
            <person name="Riley R."/>
            <person name="Labutti K."/>
            <person name="Andreopoulos B."/>
            <person name="Lipzen A."/>
            <person name="Chen C."/>
            <person name="Yanf M."/>
            <person name="Daum C."/>
            <person name="Ng V."/>
            <person name="Clum A."/>
            <person name="Ohm R."/>
            <person name="Martin F."/>
            <person name="Silar P."/>
            <person name="Natvig D."/>
            <person name="Lalanne C."/>
            <person name="Gautier V."/>
            <person name="Ament-Velasquez S.L."/>
            <person name="Kruys A."/>
            <person name="Hutchinson M.I."/>
            <person name="Powell A.J."/>
            <person name="Barry K."/>
            <person name="Miller A.N."/>
            <person name="Grigoriev I.V."/>
            <person name="Debuchy R."/>
            <person name="Gladieux P."/>
            <person name="Thoren M.H."/>
            <person name="Johannesson H."/>
        </authorList>
    </citation>
    <scope>NUCLEOTIDE SEQUENCE</scope>
    <source>
        <strain evidence="2">CBS 731.68</strain>
    </source>
</reference>
<organism evidence="2 3">
    <name type="scientific">Parathielavia appendiculata</name>
    <dbReference type="NCBI Taxonomy" id="2587402"/>
    <lineage>
        <taxon>Eukaryota</taxon>
        <taxon>Fungi</taxon>
        <taxon>Dikarya</taxon>
        <taxon>Ascomycota</taxon>
        <taxon>Pezizomycotina</taxon>
        <taxon>Sordariomycetes</taxon>
        <taxon>Sordariomycetidae</taxon>
        <taxon>Sordariales</taxon>
        <taxon>Chaetomiaceae</taxon>
        <taxon>Parathielavia</taxon>
    </lineage>
</organism>
<keyword evidence="1" id="KW-0472">Membrane</keyword>
<protein>
    <submittedName>
        <fullName evidence="2">Uncharacterized protein</fullName>
    </submittedName>
</protein>
<sequence length="112" mass="12389">MFGTLQMNRSPAFTGFSAAASNLLGWLYCGCVKFGSISAMARATVRQPSTTCRQDRFRLKDSKRRRSWTLTFATLVLSSSYSSLMIIPMNVLPTSACPVLHSSYPSFPNHSL</sequence>
<reference evidence="2" key="1">
    <citation type="journal article" date="2023" name="Mol. Phylogenet. Evol.">
        <title>Genome-scale phylogeny and comparative genomics of the fungal order Sordariales.</title>
        <authorList>
            <person name="Hensen N."/>
            <person name="Bonometti L."/>
            <person name="Westerberg I."/>
            <person name="Brannstrom I.O."/>
            <person name="Guillou S."/>
            <person name="Cros-Aarteil S."/>
            <person name="Calhoun S."/>
            <person name="Haridas S."/>
            <person name="Kuo A."/>
            <person name="Mondo S."/>
            <person name="Pangilinan J."/>
            <person name="Riley R."/>
            <person name="LaButti K."/>
            <person name="Andreopoulos B."/>
            <person name="Lipzen A."/>
            <person name="Chen C."/>
            <person name="Yan M."/>
            <person name="Daum C."/>
            <person name="Ng V."/>
            <person name="Clum A."/>
            <person name="Steindorff A."/>
            <person name="Ohm R.A."/>
            <person name="Martin F."/>
            <person name="Silar P."/>
            <person name="Natvig D.O."/>
            <person name="Lalanne C."/>
            <person name="Gautier V."/>
            <person name="Ament-Velasquez S.L."/>
            <person name="Kruys A."/>
            <person name="Hutchinson M.I."/>
            <person name="Powell A.J."/>
            <person name="Barry K."/>
            <person name="Miller A.N."/>
            <person name="Grigoriev I.V."/>
            <person name="Debuchy R."/>
            <person name="Gladieux P."/>
            <person name="Hiltunen Thoren M."/>
            <person name="Johannesson H."/>
        </authorList>
    </citation>
    <scope>NUCLEOTIDE SEQUENCE</scope>
    <source>
        <strain evidence="2">CBS 731.68</strain>
    </source>
</reference>
<accession>A0AAN6TYB8</accession>
<keyword evidence="1" id="KW-0812">Transmembrane</keyword>
<evidence type="ECO:0000313" key="3">
    <source>
        <dbReference type="Proteomes" id="UP001302602"/>
    </source>
</evidence>
<proteinExistence type="predicted"/>
<evidence type="ECO:0000256" key="1">
    <source>
        <dbReference type="SAM" id="Phobius"/>
    </source>
</evidence>
<keyword evidence="3" id="KW-1185">Reference proteome</keyword>
<dbReference type="AlphaFoldDB" id="A0AAN6TYB8"/>